<dbReference type="FunFam" id="3.40.50.300:FF:000025">
    <property type="entry name" value="ATP-dependent Clp protease subunit"/>
    <property type="match status" value="1"/>
</dbReference>
<dbReference type="CDD" id="cd00009">
    <property type="entry name" value="AAA"/>
    <property type="match status" value="1"/>
</dbReference>
<organism evidence="9 10">
    <name type="scientific">Candidatus Coatesbacteria bacterium 4484_99</name>
    <dbReference type="NCBI Taxonomy" id="1970774"/>
    <lineage>
        <taxon>Bacteria</taxon>
        <taxon>Candidatus Coatesiibacteriota</taxon>
    </lineage>
</organism>
<evidence type="ECO:0000256" key="3">
    <source>
        <dbReference type="ARBA" id="ARBA00022840"/>
    </source>
</evidence>
<evidence type="ECO:0000256" key="5">
    <source>
        <dbReference type="PROSITE-ProRule" id="PRU01251"/>
    </source>
</evidence>
<feature type="domain" description="Clp R" evidence="8">
    <location>
        <begin position="2"/>
        <end position="147"/>
    </location>
</feature>
<dbReference type="EMBL" id="NATQ01000040">
    <property type="protein sequence ID" value="OQX90601.1"/>
    <property type="molecule type" value="Genomic_DNA"/>
</dbReference>
<dbReference type="InterPro" id="IPR036628">
    <property type="entry name" value="Clp_N_dom_sf"/>
</dbReference>
<dbReference type="Pfam" id="PF07724">
    <property type="entry name" value="AAA_2"/>
    <property type="match status" value="1"/>
</dbReference>
<dbReference type="InterPro" id="IPR004176">
    <property type="entry name" value="Clp_R_N"/>
</dbReference>
<name>A0A1W9S159_9BACT</name>
<feature type="coiled-coil region" evidence="7">
    <location>
        <begin position="414"/>
        <end position="471"/>
    </location>
</feature>
<dbReference type="SUPFAM" id="SSF81923">
    <property type="entry name" value="Double Clp-N motif"/>
    <property type="match status" value="1"/>
</dbReference>
<dbReference type="InterPro" id="IPR028299">
    <property type="entry name" value="ClpA/B_CS2"/>
</dbReference>
<dbReference type="Pfam" id="PF17871">
    <property type="entry name" value="AAA_lid_9"/>
    <property type="match status" value="1"/>
</dbReference>
<evidence type="ECO:0000256" key="6">
    <source>
        <dbReference type="RuleBase" id="RU004432"/>
    </source>
</evidence>
<dbReference type="SMART" id="SM00382">
    <property type="entry name" value="AAA"/>
    <property type="match status" value="2"/>
</dbReference>
<dbReference type="FunFam" id="3.40.50.300:FF:000010">
    <property type="entry name" value="Chaperone clpB 1, putative"/>
    <property type="match status" value="1"/>
</dbReference>
<dbReference type="Proteomes" id="UP000192611">
    <property type="component" value="Unassembled WGS sequence"/>
</dbReference>
<dbReference type="SUPFAM" id="SSF52540">
    <property type="entry name" value="P-loop containing nucleoside triphosphate hydrolases"/>
    <property type="match status" value="2"/>
</dbReference>
<dbReference type="InterPro" id="IPR003959">
    <property type="entry name" value="ATPase_AAA_core"/>
</dbReference>
<keyword evidence="3 6" id="KW-0067">ATP-binding</keyword>
<dbReference type="Gene3D" id="1.10.8.60">
    <property type="match status" value="2"/>
</dbReference>
<keyword evidence="2 6" id="KW-0547">Nucleotide-binding</keyword>
<dbReference type="FunFam" id="1.10.8.60:FF:000017">
    <property type="entry name" value="ATP-dependent chaperone ClpB"/>
    <property type="match status" value="1"/>
</dbReference>
<evidence type="ECO:0000313" key="10">
    <source>
        <dbReference type="Proteomes" id="UP000192611"/>
    </source>
</evidence>
<dbReference type="GO" id="GO:0016887">
    <property type="term" value="F:ATP hydrolysis activity"/>
    <property type="evidence" value="ECO:0007669"/>
    <property type="project" value="InterPro"/>
</dbReference>
<dbReference type="PANTHER" id="PTHR11638:SF18">
    <property type="entry name" value="HEAT SHOCK PROTEIN 104"/>
    <property type="match status" value="1"/>
</dbReference>
<proteinExistence type="inferred from homology"/>
<keyword evidence="1 5" id="KW-0677">Repeat</keyword>
<dbReference type="Gene3D" id="1.10.1780.10">
    <property type="entry name" value="Clp, N-terminal domain"/>
    <property type="match status" value="1"/>
</dbReference>
<dbReference type="Pfam" id="PF10431">
    <property type="entry name" value="ClpB_D2-small"/>
    <property type="match status" value="1"/>
</dbReference>
<comment type="caution">
    <text evidence="9">The sequence shown here is derived from an EMBL/GenBank/DDBJ whole genome shotgun (WGS) entry which is preliminary data.</text>
</comment>
<dbReference type="CDD" id="cd19499">
    <property type="entry name" value="RecA-like_ClpB_Hsp104-like"/>
    <property type="match status" value="1"/>
</dbReference>
<evidence type="ECO:0000256" key="4">
    <source>
        <dbReference type="ARBA" id="ARBA00023186"/>
    </source>
</evidence>
<dbReference type="Pfam" id="PF02861">
    <property type="entry name" value="Clp_N"/>
    <property type="match status" value="1"/>
</dbReference>
<dbReference type="PROSITE" id="PS51903">
    <property type="entry name" value="CLP_R"/>
    <property type="match status" value="1"/>
</dbReference>
<dbReference type="Gene3D" id="3.40.50.300">
    <property type="entry name" value="P-loop containing nucleotide triphosphate hydrolases"/>
    <property type="match status" value="2"/>
</dbReference>
<protein>
    <submittedName>
        <fullName evidence="9">ATP-dependent Clp protease ATP-binding subunit ClpC</fullName>
    </submittedName>
</protein>
<evidence type="ECO:0000256" key="7">
    <source>
        <dbReference type="SAM" id="Coils"/>
    </source>
</evidence>
<dbReference type="GO" id="GO:0005737">
    <property type="term" value="C:cytoplasm"/>
    <property type="evidence" value="ECO:0007669"/>
    <property type="project" value="TreeGrafter"/>
</dbReference>
<dbReference type="InterPro" id="IPR050130">
    <property type="entry name" value="ClpA_ClpB"/>
</dbReference>
<dbReference type="GO" id="GO:0008233">
    <property type="term" value="F:peptidase activity"/>
    <property type="evidence" value="ECO:0007669"/>
    <property type="project" value="UniProtKB-KW"/>
</dbReference>
<keyword evidence="9" id="KW-0645">Protease</keyword>
<dbReference type="PRINTS" id="PR00300">
    <property type="entry name" value="CLPPROTEASEA"/>
</dbReference>
<keyword evidence="9" id="KW-0378">Hydrolase</keyword>
<dbReference type="Pfam" id="PF00004">
    <property type="entry name" value="AAA"/>
    <property type="match status" value="1"/>
</dbReference>
<dbReference type="InterPro" id="IPR018368">
    <property type="entry name" value="ClpA/B_CS1"/>
</dbReference>
<gene>
    <name evidence="9" type="ORF">B6D57_02530</name>
</gene>
<dbReference type="InterPro" id="IPR019489">
    <property type="entry name" value="Clp_ATPase_C"/>
</dbReference>
<dbReference type="GO" id="GO:0005524">
    <property type="term" value="F:ATP binding"/>
    <property type="evidence" value="ECO:0007669"/>
    <property type="project" value="UniProtKB-KW"/>
</dbReference>
<evidence type="ECO:0000256" key="2">
    <source>
        <dbReference type="ARBA" id="ARBA00022741"/>
    </source>
</evidence>
<dbReference type="Gene3D" id="4.10.860.10">
    <property type="entry name" value="UVR domain"/>
    <property type="match status" value="1"/>
</dbReference>
<dbReference type="GO" id="GO:0034605">
    <property type="term" value="P:cellular response to heat"/>
    <property type="evidence" value="ECO:0007669"/>
    <property type="project" value="TreeGrafter"/>
</dbReference>
<sequence>MVEDYFSPQVQEAIRFAQEIAVKFNAPHVGTEHLLAGIARDVRSPVRKSLDELGISFDRLLSAVEEYTLKEYEGKKSGRYIDLSARAKASIRRAVEEIGMRGERLVTEVHLLTGILDITDCGAVKVLTSLGVNISELRSLTFKSAGIEDVGRFGASPDSETPALDTFGRDLTELAKKGELDPVIGREDEIERLIQILCRRTKNNPVLIGEPGVGKTAIVEGLAQMIVAREVPEILADKRIVILDLAGMVAGTKFRGEFEERLKTLVQEVKKVGNVILFIDEVHTLVGAGAAEGAIDAGNILKPALARGDFQTIGATTLDEYRKYIEKDSALERRFQPVIVDEPTVEETIEILKGLRPKYEEHHQVTISDEAIEAAARLSARYISGRFLPDKAIDTIDEASAMVRLSNLIIPPDLRNMEEEIAQLRVEKEEAIAKQDFETAQKLHVRDLELSAKLDEIKKEWEKKKSEAQAKSVVNPEAVAKVISKWTGIPVSELTEEEADKLLRMEEFIHKRVINQEEAVKAVSQAVRNSRAGLSDPNRPISSFIFLGPTGVGKTQLARTLAQFLFGSEDAIVRIDMSEYMERFSISRLIGAPPGYVGYEEGGQLTEAVRRKPYSVILLDEIEKAHNDVFNLLLQVLDEGHLTDSQGRTVDFRNTIIIMTSNIGAEKIKKISERPDFAENDAIYNQMKQEVMDEVEKRFRPEFLNRIDDIIVFTALRTEHIREIVNLFLNEIEERLSDRKISVNVTDDVKDFLVKEGYDPTYGARPLKRTVDRYISQPLANLLIKGEFKEGDNIKVFIRDGLPTFQRV</sequence>
<dbReference type="InterPro" id="IPR027417">
    <property type="entry name" value="P-loop_NTPase"/>
</dbReference>
<dbReference type="PANTHER" id="PTHR11638">
    <property type="entry name" value="ATP-DEPENDENT CLP PROTEASE"/>
    <property type="match status" value="1"/>
</dbReference>
<evidence type="ECO:0000313" key="9">
    <source>
        <dbReference type="EMBL" id="OQX90601.1"/>
    </source>
</evidence>
<evidence type="ECO:0000259" key="8">
    <source>
        <dbReference type="PROSITE" id="PS51903"/>
    </source>
</evidence>
<reference evidence="10" key="1">
    <citation type="submission" date="2017-03" db="EMBL/GenBank/DDBJ databases">
        <title>Novel pathways for hydrocarbon cycling and metabolic interdependencies in hydrothermal sediment communities.</title>
        <authorList>
            <person name="Dombrowski N."/>
            <person name="Seitz K."/>
            <person name="Teske A."/>
            <person name="Baker B."/>
        </authorList>
    </citation>
    <scope>NUCLEOTIDE SEQUENCE [LARGE SCALE GENOMIC DNA]</scope>
</reference>
<comment type="similarity">
    <text evidence="6">Belongs to the ClpA/ClpB family.</text>
</comment>
<dbReference type="InterPro" id="IPR003593">
    <property type="entry name" value="AAA+_ATPase"/>
</dbReference>
<keyword evidence="7" id="KW-0175">Coiled coil</keyword>
<dbReference type="PROSITE" id="PS00871">
    <property type="entry name" value="CLPAB_2"/>
    <property type="match status" value="1"/>
</dbReference>
<dbReference type="AlphaFoldDB" id="A0A1W9S159"/>
<dbReference type="InterPro" id="IPR041546">
    <property type="entry name" value="ClpA/ClpB_AAA_lid"/>
</dbReference>
<dbReference type="InterPro" id="IPR001270">
    <property type="entry name" value="ClpA/B"/>
</dbReference>
<keyword evidence="4 6" id="KW-0143">Chaperone</keyword>
<accession>A0A1W9S159</accession>
<dbReference type="SMART" id="SM01086">
    <property type="entry name" value="ClpB_D2-small"/>
    <property type="match status" value="1"/>
</dbReference>
<dbReference type="PROSITE" id="PS00870">
    <property type="entry name" value="CLPAB_1"/>
    <property type="match status" value="1"/>
</dbReference>
<evidence type="ECO:0000256" key="1">
    <source>
        <dbReference type="ARBA" id="ARBA00022737"/>
    </source>
</evidence>
<dbReference type="GO" id="GO:0006508">
    <property type="term" value="P:proteolysis"/>
    <property type="evidence" value="ECO:0007669"/>
    <property type="project" value="UniProtKB-KW"/>
</dbReference>